<evidence type="ECO:0000259" key="3">
    <source>
        <dbReference type="Pfam" id="PF13962"/>
    </source>
</evidence>
<dbReference type="Pfam" id="PF13962">
    <property type="entry name" value="PGG"/>
    <property type="match status" value="1"/>
</dbReference>
<comment type="caution">
    <text evidence="4">The sequence shown here is derived from an EMBL/GenBank/DDBJ whole genome shotgun (WGS) entry which is preliminary data.</text>
</comment>
<dbReference type="PROSITE" id="PS50088">
    <property type="entry name" value="ANK_REPEAT"/>
    <property type="match status" value="1"/>
</dbReference>
<dbReference type="Proteomes" id="UP001174677">
    <property type="component" value="Chromosome 17"/>
</dbReference>
<evidence type="ECO:0000313" key="4">
    <source>
        <dbReference type="EMBL" id="KAJ9141279.1"/>
    </source>
</evidence>
<feature type="transmembrane region" description="Helical" evidence="2">
    <location>
        <begin position="540"/>
        <end position="556"/>
    </location>
</feature>
<organism evidence="4 5">
    <name type="scientific">Hevea brasiliensis</name>
    <name type="common">Para rubber tree</name>
    <name type="synonym">Siphonia brasiliensis</name>
    <dbReference type="NCBI Taxonomy" id="3981"/>
    <lineage>
        <taxon>Eukaryota</taxon>
        <taxon>Viridiplantae</taxon>
        <taxon>Streptophyta</taxon>
        <taxon>Embryophyta</taxon>
        <taxon>Tracheophyta</taxon>
        <taxon>Spermatophyta</taxon>
        <taxon>Magnoliopsida</taxon>
        <taxon>eudicotyledons</taxon>
        <taxon>Gunneridae</taxon>
        <taxon>Pentapetalae</taxon>
        <taxon>rosids</taxon>
        <taxon>fabids</taxon>
        <taxon>Malpighiales</taxon>
        <taxon>Euphorbiaceae</taxon>
        <taxon>Crotonoideae</taxon>
        <taxon>Micrandreae</taxon>
        <taxon>Hevea</taxon>
    </lineage>
</organism>
<keyword evidence="2" id="KW-0812">Transmembrane</keyword>
<feature type="repeat" description="ANK" evidence="1">
    <location>
        <begin position="101"/>
        <end position="133"/>
    </location>
</feature>
<dbReference type="SMART" id="SM00248">
    <property type="entry name" value="ANK"/>
    <property type="match status" value="5"/>
</dbReference>
<proteinExistence type="predicted"/>
<keyword evidence="2" id="KW-1133">Transmembrane helix</keyword>
<protein>
    <recommendedName>
        <fullName evidence="3">PGG domain-containing protein</fullName>
    </recommendedName>
</protein>
<dbReference type="InterPro" id="IPR036770">
    <property type="entry name" value="Ankyrin_rpt-contain_sf"/>
</dbReference>
<reference evidence="4" key="1">
    <citation type="journal article" date="2023" name="Plant Biotechnol. J.">
        <title>Chromosome-level wild Hevea brasiliensis genome provides new tools for genomic-assisted breeding and valuable loci to elevate rubber yield.</title>
        <authorList>
            <person name="Cheng H."/>
            <person name="Song X."/>
            <person name="Hu Y."/>
            <person name="Wu T."/>
            <person name="Yang Q."/>
            <person name="An Z."/>
            <person name="Feng S."/>
            <person name="Deng Z."/>
            <person name="Wu W."/>
            <person name="Zeng X."/>
            <person name="Tu M."/>
            <person name="Wang X."/>
            <person name="Huang H."/>
        </authorList>
    </citation>
    <scope>NUCLEOTIDE SEQUENCE</scope>
    <source>
        <strain evidence="4">MT/VB/25A 57/8</strain>
    </source>
</reference>
<name>A0ABQ9KLL3_HEVBR</name>
<evidence type="ECO:0000313" key="5">
    <source>
        <dbReference type="Proteomes" id="UP001174677"/>
    </source>
</evidence>
<evidence type="ECO:0000256" key="2">
    <source>
        <dbReference type="SAM" id="Phobius"/>
    </source>
</evidence>
<dbReference type="Pfam" id="PF12796">
    <property type="entry name" value="Ank_2"/>
    <property type="match status" value="2"/>
</dbReference>
<dbReference type="PANTHER" id="PTHR24177">
    <property type="entry name" value="CASKIN"/>
    <property type="match status" value="1"/>
</dbReference>
<keyword evidence="2" id="KW-0472">Membrane</keyword>
<feature type="transmembrane region" description="Helical" evidence="2">
    <location>
        <begin position="463"/>
        <end position="489"/>
    </location>
</feature>
<dbReference type="PANTHER" id="PTHR24177:SF434">
    <property type="entry name" value="PGG DOMAIN-CONTAINING PROTEIN"/>
    <property type="match status" value="1"/>
</dbReference>
<feature type="transmembrane region" description="Helical" evidence="2">
    <location>
        <begin position="562"/>
        <end position="579"/>
    </location>
</feature>
<dbReference type="Gene3D" id="1.25.40.20">
    <property type="entry name" value="Ankyrin repeat-containing domain"/>
    <property type="match status" value="2"/>
</dbReference>
<evidence type="ECO:0000256" key="1">
    <source>
        <dbReference type="PROSITE-ProRule" id="PRU00023"/>
    </source>
</evidence>
<keyword evidence="1" id="KW-0040">ANK repeat</keyword>
<dbReference type="InterPro" id="IPR026961">
    <property type="entry name" value="PGG_dom"/>
</dbReference>
<accession>A0ABQ9KLL3</accession>
<dbReference type="InterPro" id="IPR002110">
    <property type="entry name" value="Ankyrin_rpt"/>
</dbReference>
<feature type="transmembrane region" description="Helical" evidence="2">
    <location>
        <begin position="429"/>
        <end position="451"/>
    </location>
</feature>
<feature type="transmembrane region" description="Helical" evidence="2">
    <location>
        <begin position="509"/>
        <end position="533"/>
    </location>
</feature>
<sequence>MSDIEGGESREKRVRKLKLYKAAMSGDWETAEGILDKYPEEVKTRMNTEGQTALHIGTAASHTHFVEQLINKIPDEENTSGYLNIKTYTSVRPDDEGNAATGNTAFFYAAASGNVKIAQIMLEKNKDLAMIEGRGNVLPIHIAALLGRGKMVRYLYKETKYELQATQIEDLIAFLVALINADIYDVAMKLVKAKPELAIEKDSQNETALHAFARKPCNHKHAIPSSPLMRLFSGLNIFGKKNQLQKEGLELAKFIWEKIVLLDDQRISGLMVGNSGQKLIFIAARQGNAEFLATLISSYPDLVLKVDKNKYTIFHIAVKHRHVEIFKLIYEIGSITDVINVYRDGNGNNMLHLAGMLAPASQLNVVPGAALQLQRELLWFEEVKEVVSLREMEEKNKKGDTPRDVLLKQHKGLMQQGENWLRNTANSCMLVATLIATVVFTAAFTVPGGIGPDNGIPILLNRIWFKIFAISDAISLIFSASSVLCFLSLLTSRFSIEDFRFSLPTKLVFGLFFLFVAILAMMVAFVATYFIIFKHGLHRFALPIAGIAAIPILLFFVQHVRLFVQVIGSTYMSFLLFRCRKNTLFPRRRSKFTLKLKNLLKFKK</sequence>
<dbReference type="EMBL" id="JARPOI010000017">
    <property type="protein sequence ID" value="KAJ9141279.1"/>
    <property type="molecule type" value="Genomic_DNA"/>
</dbReference>
<feature type="domain" description="PGG" evidence="3">
    <location>
        <begin position="419"/>
        <end position="531"/>
    </location>
</feature>
<keyword evidence="5" id="KW-1185">Reference proteome</keyword>
<gene>
    <name evidence="4" type="ORF">P3X46_031828</name>
</gene>
<dbReference type="SUPFAM" id="SSF48403">
    <property type="entry name" value="Ankyrin repeat"/>
    <property type="match status" value="1"/>
</dbReference>